<dbReference type="GO" id="GO:0071555">
    <property type="term" value="P:cell wall organization"/>
    <property type="evidence" value="ECO:0007669"/>
    <property type="project" value="UniProtKB-KW"/>
</dbReference>
<protein>
    <recommendedName>
        <fullName evidence="3">glucan endo-1,3-beta-D-glucosidase</fullName>
        <ecNumber evidence="3">3.2.1.39</ecNumber>
    </recommendedName>
</protein>
<keyword evidence="13" id="KW-1185">Reference proteome</keyword>
<dbReference type="SUPFAM" id="SSF50405">
    <property type="entry name" value="Actin-crosslinking proteins"/>
    <property type="match status" value="1"/>
</dbReference>
<accession>A0A4Y9ZTN8</accession>
<feature type="domain" description="Glycosyl hydrolase family 81 C-terminal" evidence="11">
    <location>
        <begin position="355"/>
        <end position="538"/>
    </location>
</feature>
<evidence type="ECO:0000256" key="5">
    <source>
        <dbReference type="ARBA" id="ARBA00023277"/>
    </source>
</evidence>
<dbReference type="InterPro" id="IPR040720">
    <property type="entry name" value="GH81_C"/>
</dbReference>
<dbReference type="GO" id="GO:0042973">
    <property type="term" value="F:glucan endo-1,3-beta-D-glucosidase activity"/>
    <property type="evidence" value="ECO:0007669"/>
    <property type="project" value="UniProtKB-EC"/>
</dbReference>
<evidence type="ECO:0000256" key="9">
    <source>
        <dbReference type="SAM" id="SignalP"/>
    </source>
</evidence>
<evidence type="ECO:0000256" key="7">
    <source>
        <dbReference type="ARBA" id="ARBA00023316"/>
    </source>
</evidence>
<dbReference type="PANTHER" id="PTHR31983">
    <property type="entry name" value="ENDO-1,3(4)-BETA-GLUCANASE 1"/>
    <property type="match status" value="1"/>
</dbReference>
<reference evidence="12 13" key="1">
    <citation type="submission" date="2019-02" db="EMBL/GenBank/DDBJ databases">
        <title>Genome sequencing of the rare red list fungi Hericium alpestre (H. flagellum).</title>
        <authorList>
            <person name="Buettner E."/>
            <person name="Kellner H."/>
        </authorList>
    </citation>
    <scope>NUCLEOTIDE SEQUENCE [LARGE SCALE GENOMIC DNA]</scope>
    <source>
        <strain evidence="12 13">DSM 108284</strain>
    </source>
</reference>
<dbReference type="EMBL" id="SFCI01000735">
    <property type="protein sequence ID" value="TFY78172.1"/>
    <property type="molecule type" value="Genomic_DNA"/>
</dbReference>
<keyword evidence="7" id="KW-0961">Cell wall biogenesis/degradation</keyword>
<evidence type="ECO:0000256" key="2">
    <source>
        <dbReference type="ARBA" id="ARBA00010730"/>
    </source>
</evidence>
<dbReference type="Pfam" id="PF03639">
    <property type="entry name" value="Glyco_hydro_81"/>
    <property type="match status" value="1"/>
</dbReference>
<comment type="similarity">
    <text evidence="2">Belongs to the glycosyl hydrolase 81 family.</text>
</comment>
<name>A0A4Y9ZTN8_9AGAM</name>
<keyword evidence="8" id="KW-0624">Polysaccharide degradation</keyword>
<evidence type="ECO:0000259" key="11">
    <source>
        <dbReference type="Pfam" id="PF17652"/>
    </source>
</evidence>
<dbReference type="STRING" id="135208.A0A4Y9ZTN8"/>
<dbReference type="CDD" id="cd00257">
    <property type="entry name" value="beta-trefoil_FSCN-like"/>
    <property type="match status" value="2"/>
</dbReference>
<dbReference type="GO" id="GO:0000272">
    <property type="term" value="P:polysaccharide catabolic process"/>
    <property type="evidence" value="ECO:0007669"/>
    <property type="project" value="UniProtKB-KW"/>
</dbReference>
<dbReference type="InterPro" id="IPR005200">
    <property type="entry name" value="Endo-beta-glucanase"/>
</dbReference>
<dbReference type="Gene3D" id="2.70.98.30">
    <property type="entry name" value="Golgi alpha-mannosidase II, domain 4"/>
    <property type="match status" value="1"/>
</dbReference>
<feature type="domain" description="Glycosyl hydrolase family 81 N-terminal" evidence="10">
    <location>
        <begin position="54"/>
        <end position="342"/>
    </location>
</feature>
<keyword evidence="4" id="KW-0378">Hydrolase</keyword>
<dbReference type="GO" id="GO:0052861">
    <property type="term" value="F:endo-1,3(4)-beta-glucanase activity"/>
    <property type="evidence" value="ECO:0007669"/>
    <property type="project" value="InterPro"/>
</dbReference>
<evidence type="ECO:0000256" key="4">
    <source>
        <dbReference type="ARBA" id="ARBA00022801"/>
    </source>
</evidence>
<keyword evidence="6" id="KW-0326">Glycosidase</keyword>
<evidence type="ECO:0000256" key="8">
    <source>
        <dbReference type="ARBA" id="ARBA00023326"/>
    </source>
</evidence>
<dbReference type="AlphaFoldDB" id="A0A4Y9ZTN8"/>
<dbReference type="PANTHER" id="PTHR31983:SF0">
    <property type="entry name" value="GLUCAN ENDO-1,3-BETA-D-GLUCOSIDASE 2"/>
    <property type="match status" value="1"/>
</dbReference>
<dbReference type="Pfam" id="PF17652">
    <property type="entry name" value="Glyco_hydro81C"/>
    <property type="match status" value="1"/>
</dbReference>
<feature type="chain" id="PRO_5021302893" description="glucan endo-1,3-beta-D-glucosidase" evidence="9">
    <location>
        <begin position="24"/>
        <end position="880"/>
    </location>
</feature>
<proteinExistence type="inferred from homology"/>
<dbReference type="InterPro" id="IPR040451">
    <property type="entry name" value="GH81_N"/>
</dbReference>
<dbReference type="Proteomes" id="UP000298061">
    <property type="component" value="Unassembled WGS sequence"/>
</dbReference>
<dbReference type="Gene3D" id="2.80.10.50">
    <property type="match status" value="1"/>
</dbReference>
<dbReference type="InterPro" id="IPR008999">
    <property type="entry name" value="Actin-crosslinking"/>
</dbReference>
<comment type="catalytic activity">
    <reaction evidence="1">
        <text>Hydrolysis of (1-&gt;3)-beta-D-glucosidic linkages in (1-&gt;3)-beta-D-glucans.</text>
        <dbReference type="EC" id="3.2.1.39"/>
    </reaction>
</comment>
<organism evidence="12 13">
    <name type="scientific">Hericium alpestre</name>
    <dbReference type="NCBI Taxonomy" id="135208"/>
    <lineage>
        <taxon>Eukaryota</taxon>
        <taxon>Fungi</taxon>
        <taxon>Dikarya</taxon>
        <taxon>Basidiomycota</taxon>
        <taxon>Agaricomycotina</taxon>
        <taxon>Agaricomycetes</taxon>
        <taxon>Russulales</taxon>
        <taxon>Hericiaceae</taxon>
        <taxon>Hericium</taxon>
    </lineage>
</organism>
<evidence type="ECO:0000256" key="1">
    <source>
        <dbReference type="ARBA" id="ARBA00000382"/>
    </source>
</evidence>
<comment type="caution">
    <text evidence="12">The sequence shown here is derived from an EMBL/GenBank/DDBJ whole genome shotgun (WGS) entry which is preliminary data.</text>
</comment>
<gene>
    <name evidence="12" type="ORF">EWM64_g5840</name>
</gene>
<sequence>MGSILPFVGRLLAVLGAVGFTSAVFGPIGTDKPNPTGGSVAVDQPPLSSFFVGHNPPYPTNDWWSGFAAGTGDAVSAGPFPYESSLQPAGINFGISTSRQWDGTSIKQPTQTDWTASFSEHSGNRGDHKALSWDRQTVTVQYFTGSSTLTTPLVPGSPYLTFTYANATPKFTSGQGFITSFGGQTVNEGGSVTASGTRLQVVNSAGTYIIYSLSGSISLTATAAANSGTITASSQFNGVLRVVKLNDPSHAATLDQYSANYPTAVDVDYAFPDANTGTLTFTWQVTGSASNLLMLTWPHHRKALQNPNFPATNSLNYLTTKGWMYPILGNVWTQKYTLPNIDFNAPRAPDASCTSALIQGLEYEISQLVATTPDVPGDFYSWGNKIAAKARLALIADHVGRQDLIQPVITWLETTYNYWFTAGSPVLAAYETAWGGIINNQGYNNTGVDYGNGYYNDHHFHYGYFLTGAAVLAKYDGNWLNQHKNEVTFLLRDIVNPSTQDPYFPVTRHPSGIANGAGSRDQESSGEAINGYYGPSLYLIFIVFSLLIRHSIISGALLWATLSQASADFKNYARLLLATEVQAVQTYWHLYPNASPNDRDNPYPEAETRALTTMGNVEDWQSGAWLFWGDQKVEIAAIQILPVTPDKEILYDADWVNAMVNWASDELNDNTGTYAFVCSLISIVVLSDKRFLYSDSWKSVIYCALSNTDPKRAASLSSGLTDWGTGNTFSNQLYFISTRPNAGGACSSSPANPLGNFSIQSADTGHYVMADASSNLVASSTSQSGAAQLSFGFAPNAGTIKLLSNNQYVTADQSGSFALQAVRATASAWEVFIIRQKQGAAAGVYTILAASNHKYATLGGDGSLINNGASESAAAGFRIA</sequence>
<dbReference type="EC" id="3.2.1.39" evidence="3"/>
<evidence type="ECO:0000256" key="6">
    <source>
        <dbReference type="ARBA" id="ARBA00023295"/>
    </source>
</evidence>
<evidence type="ECO:0000259" key="10">
    <source>
        <dbReference type="Pfam" id="PF03639"/>
    </source>
</evidence>
<evidence type="ECO:0000313" key="13">
    <source>
        <dbReference type="Proteomes" id="UP000298061"/>
    </source>
</evidence>
<feature type="signal peptide" evidence="9">
    <location>
        <begin position="1"/>
        <end position="23"/>
    </location>
</feature>
<dbReference type="PROSITE" id="PS52008">
    <property type="entry name" value="GH81"/>
    <property type="match status" value="1"/>
</dbReference>
<evidence type="ECO:0000256" key="3">
    <source>
        <dbReference type="ARBA" id="ARBA00012780"/>
    </source>
</evidence>
<keyword evidence="5" id="KW-0119">Carbohydrate metabolism</keyword>
<dbReference type="OrthoDB" id="4473401at2759"/>
<keyword evidence="9" id="KW-0732">Signal</keyword>
<evidence type="ECO:0000313" key="12">
    <source>
        <dbReference type="EMBL" id="TFY78172.1"/>
    </source>
</evidence>